<feature type="signal peptide" evidence="2">
    <location>
        <begin position="1"/>
        <end position="19"/>
    </location>
</feature>
<dbReference type="AlphaFoldDB" id="A0AAV2SZ61"/>
<evidence type="ECO:0000259" key="3">
    <source>
        <dbReference type="PROSITE" id="PS50041"/>
    </source>
</evidence>
<keyword evidence="2" id="KW-0732">Signal</keyword>
<evidence type="ECO:0000256" key="2">
    <source>
        <dbReference type="SAM" id="SignalP"/>
    </source>
</evidence>
<gene>
    <name evidence="4" type="ORF">CDAUBV1_LOCUS314</name>
</gene>
<reference evidence="4" key="1">
    <citation type="submission" date="2024-06" db="EMBL/GenBank/DDBJ databases">
        <authorList>
            <person name="Liu X."/>
            <person name="Lenzi L."/>
            <person name="Haldenby T S."/>
            <person name="Uol C."/>
        </authorList>
    </citation>
    <scope>NUCLEOTIDE SEQUENCE</scope>
</reference>
<evidence type="ECO:0000313" key="5">
    <source>
        <dbReference type="Proteomes" id="UP001497525"/>
    </source>
</evidence>
<dbReference type="PROSITE" id="PS50041">
    <property type="entry name" value="C_TYPE_LECTIN_2"/>
    <property type="match status" value="1"/>
</dbReference>
<proteinExistence type="predicted"/>
<dbReference type="Proteomes" id="UP001497525">
    <property type="component" value="Unassembled WGS sequence"/>
</dbReference>
<dbReference type="EMBL" id="CAXLJL010000001">
    <property type="protein sequence ID" value="CAL5129386.1"/>
    <property type="molecule type" value="Genomic_DNA"/>
</dbReference>
<organism evidence="4 5">
    <name type="scientific">Calicophoron daubneyi</name>
    <name type="common">Rumen fluke</name>
    <name type="synonym">Paramphistomum daubneyi</name>
    <dbReference type="NCBI Taxonomy" id="300641"/>
    <lineage>
        <taxon>Eukaryota</taxon>
        <taxon>Metazoa</taxon>
        <taxon>Spiralia</taxon>
        <taxon>Lophotrochozoa</taxon>
        <taxon>Platyhelminthes</taxon>
        <taxon>Trematoda</taxon>
        <taxon>Digenea</taxon>
        <taxon>Plagiorchiida</taxon>
        <taxon>Pronocephalata</taxon>
        <taxon>Paramphistomoidea</taxon>
        <taxon>Paramphistomidae</taxon>
        <taxon>Calicophoron</taxon>
    </lineage>
</organism>
<protein>
    <recommendedName>
        <fullName evidence="3">C-type lectin domain-containing protein</fullName>
    </recommendedName>
</protein>
<feature type="chain" id="PRO_5043830913" description="C-type lectin domain-containing protein" evidence="2">
    <location>
        <begin position="20"/>
        <end position="245"/>
    </location>
</feature>
<feature type="region of interest" description="Disordered" evidence="1">
    <location>
        <begin position="214"/>
        <end position="245"/>
    </location>
</feature>
<accession>A0AAV2SZ61</accession>
<dbReference type="CDD" id="cd00037">
    <property type="entry name" value="CLECT"/>
    <property type="match status" value="1"/>
</dbReference>
<evidence type="ECO:0000256" key="1">
    <source>
        <dbReference type="SAM" id="MobiDB-lite"/>
    </source>
</evidence>
<name>A0AAV2SZ61_CALDB</name>
<sequence>MLRPSIFVVLALVLAGTNGVVIDQKEVTPFLTLTFVHGDDAARMSHSEARRFCMDLPELLASGKVKVNNARSMWKSGSAPNDGAAPRNRTRSSSRTYGDLMSIHDPTMVHELMAWVLPMEKKQFWIGGIIRRIAEEFQNRPHFIQAWSDSTPANFRYLHFSNEELDTLEVGDTKCLSVDYASGKWGVHDCGLRMYFVCESITLPDVAAPVSAEANETRNASGPGTSMKTTPTTGKTPLMTTLTPN</sequence>
<feature type="compositionally biased region" description="Low complexity" evidence="1">
    <location>
        <begin position="221"/>
        <end position="245"/>
    </location>
</feature>
<feature type="domain" description="C-type lectin" evidence="3">
    <location>
        <begin position="98"/>
        <end position="199"/>
    </location>
</feature>
<dbReference type="SUPFAM" id="SSF56436">
    <property type="entry name" value="C-type lectin-like"/>
    <property type="match status" value="1"/>
</dbReference>
<dbReference type="InterPro" id="IPR001304">
    <property type="entry name" value="C-type_lectin-like"/>
</dbReference>
<dbReference type="InterPro" id="IPR016186">
    <property type="entry name" value="C-type_lectin-like/link_sf"/>
</dbReference>
<comment type="caution">
    <text evidence="4">The sequence shown here is derived from an EMBL/GenBank/DDBJ whole genome shotgun (WGS) entry which is preliminary data.</text>
</comment>
<dbReference type="Gene3D" id="3.10.100.10">
    <property type="entry name" value="Mannose-Binding Protein A, subunit A"/>
    <property type="match status" value="1"/>
</dbReference>
<evidence type="ECO:0000313" key="4">
    <source>
        <dbReference type="EMBL" id="CAL5129386.1"/>
    </source>
</evidence>
<feature type="region of interest" description="Disordered" evidence="1">
    <location>
        <begin position="71"/>
        <end position="96"/>
    </location>
</feature>
<dbReference type="InterPro" id="IPR016187">
    <property type="entry name" value="CTDL_fold"/>
</dbReference>